<proteinExistence type="predicted"/>
<dbReference type="AlphaFoldDB" id="A0A6S7CQ64"/>
<organism evidence="2 3">
    <name type="scientific">Pararobbsia alpina</name>
    <dbReference type="NCBI Taxonomy" id="621374"/>
    <lineage>
        <taxon>Bacteria</taxon>
        <taxon>Pseudomonadati</taxon>
        <taxon>Pseudomonadota</taxon>
        <taxon>Betaproteobacteria</taxon>
        <taxon>Burkholderiales</taxon>
        <taxon>Burkholderiaceae</taxon>
        <taxon>Pararobbsia</taxon>
    </lineage>
</organism>
<name>A0A6S7CQ64_9BURK</name>
<dbReference type="Proteomes" id="UP000494115">
    <property type="component" value="Unassembled WGS sequence"/>
</dbReference>
<sequence length="181" mass="19971">MFPRRAAVDPLRPDNLLETGHSAEFGLRTGVPINGRWRPHPIGHLRPLARAFVLAFERRLHSASGPSRADPVRRVVGRSGCSGLSEAEIQSRISPALHRVPAPIFIASNNCPVDSAEKLDQSWTFASSTAQLQCGTPRQPRRLCSAPDEHLWSASGTVPTWQSRRPHRSKSWDNKSVICSS</sequence>
<keyword evidence="3" id="KW-1185">Reference proteome</keyword>
<feature type="region of interest" description="Disordered" evidence="1">
    <location>
        <begin position="159"/>
        <end position="181"/>
    </location>
</feature>
<evidence type="ECO:0000256" key="1">
    <source>
        <dbReference type="SAM" id="MobiDB-lite"/>
    </source>
</evidence>
<protein>
    <submittedName>
        <fullName evidence="2">Uncharacterized protein</fullName>
    </submittedName>
</protein>
<gene>
    <name evidence="2" type="ORF">LMG28138_03819</name>
</gene>
<dbReference type="EMBL" id="CADIKM010000020">
    <property type="protein sequence ID" value="CAB3795112.1"/>
    <property type="molecule type" value="Genomic_DNA"/>
</dbReference>
<accession>A0A6S7CQ64</accession>
<evidence type="ECO:0000313" key="2">
    <source>
        <dbReference type="EMBL" id="CAB3795112.1"/>
    </source>
</evidence>
<reference evidence="2 3" key="1">
    <citation type="submission" date="2020-04" db="EMBL/GenBank/DDBJ databases">
        <authorList>
            <person name="De Canck E."/>
        </authorList>
    </citation>
    <scope>NUCLEOTIDE SEQUENCE [LARGE SCALE GENOMIC DNA]</scope>
    <source>
        <strain evidence="2 3">LMG 28138</strain>
    </source>
</reference>
<evidence type="ECO:0000313" key="3">
    <source>
        <dbReference type="Proteomes" id="UP000494115"/>
    </source>
</evidence>